<dbReference type="PANTHER" id="PTHR33710:SF77">
    <property type="entry name" value="DNASE I-LIKE SUPERFAMILY PROTEIN"/>
    <property type="match status" value="1"/>
</dbReference>
<feature type="domain" description="Zinc knuckle CX2CX4HX4C" evidence="4">
    <location>
        <begin position="76"/>
        <end position="124"/>
    </location>
</feature>
<keyword evidence="6" id="KW-1185">Reference proteome</keyword>
<dbReference type="GO" id="GO:0003676">
    <property type="term" value="F:nucleic acid binding"/>
    <property type="evidence" value="ECO:0007669"/>
    <property type="project" value="InterPro"/>
</dbReference>
<evidence type="ECO:0000313" key="5">
    <source>
        <dbReference type="EMBL" id="KAG5515315.1"/>
    </source>
</evidence>
<dbReference type="Gene3D" id="3.30.420.10">
    <property type="entry name" value="Ribonuclease H-like superfamily/Ribonuclease H"/>
    <property type="match status" value="1"/>
</dbReference>
<dbReference type="GO" id="GO:0004523">
    <property type="term" value="F:RNA-DNA hybrid ribonuclease activity"/>
    <property type="evidence" value="ECO:0007669"/>
    <property type="project" value="InterPro"/>
</dbReference>
<dbReference type="SUPFAM" id="SSF56219">
    <property type="entry name" value="DNase I-like"/>
    <property type="match status" value="1"/>
</dbReference>
<evidence type="ECO:0000259" key="4">
    <source>
        <dbReference type="Pfam" id="PF14392"/>
    </source>
</evidence>
<accession>A0AAV6HR93</accession>
<proteinExistence type="predicted"/>
<dbReference type="Proteomes" id="UP000823749">
    <property type="component" value="Chromosome 13"/>
</dbReference>
<evidence type="ECO:0000259" key="2">
    <source>
        <dbReference type="Pfam" id="PF03372"/>
    </source>
</evidence>
<evidence type="ECO:0008006" key="7">
    <source>
        <dbReference type="Google" id="ProtNLM"/>
    </source>
</evidence>
<dbReference type="InterPro" id="IPR036691">
    <property type="entry name" value="Endo/exonu/phosph_ase_sf"/>
</dbReference>
<comment type="caution">
    <text evidence="5">The sequence shown here is derived from an EMBL/GenBank/DDBJ whole genome shotgun (WGS) entry which is preliminary data.</text>
</comment>
<dbReference type="PANTHER" id="PTHR33710">
    <property type="entry name" value="BNAC02G09200D PROTEIN"/>
    <property type="match status" value="1"/>
</dbReference>
<dbReference type="InterPro" id="IPR025836">
    <property type="entry name" value="Zn_knuckle_CX2CX4HX4C"/>
</dbReference>
<feature type="domain" description="Endonuclease/exonuclease/phosphatase" evidence="2">
    <location>
        <begin position="342"/>
        <end position="557"/>
    </location>
</feature>
<dbReference type="Pfam" id="PF13456">
    <property type="entry name" value="RVT_3"/>
    <property type="match status" value="1"/>
</dbReference>
<dbReference type="InterPro" id="IPR012337">
    <property type="entry name" value="RNaseH-like_sf"/>
</dbReference>
<dbReference type="InterPro" id="IPR002156">
    <property type="entry name" value="RNaseH_domain"/>
</dbReference>
<organism evidence="5 6">
    <name type="scientific">Rhododendron griersonianum</name>
    <dbReference type="NCBI Taxonomy" id="479676"/>
    <lineage>
        <taxon>Eukaryota</taxon>
        <taxon>Viridiplantae</taxon>
        <taxon>Streptophyta</taxon>
        <taxon>Embryophyta</taxon>
        <taxon>Tracheophyta</taxon>
        <taxon>Spermatophyta</taxon>
        <taxon>Magnoliopsida</taxon>
        <taxon>eudicotyledons</taxon>
        <taxon>Gunneridae</taxon>
        <taxon>Pentapetalae</taxon>
        <taxon>asterids</taxon>
        <taxon>Ericales</taxon>
        <taxon>Ericaceae</taxon>
        <taxon>Ericoideae</taxon>
        <taxon>Rhodoreae</taxon>
        <taxon>Rhododendron</taxon>
    </lineage>
</organism>
<dbReference type="Pfam" id="PF03372">
    <property type="entry name" value="Exo_endo_phos"/>
    <property type="match status" value="1"/>
</dbReference>
<sequence length="994" mass="111581">MGGLLVLARWNHDMTIEDLDFSHSPFWVQIHGLPLGQMNRKNGEAIASLIGKLDSSGMKAFDTSTFKDYLRLRIIIDITKPLKKGFFLKRREKEDLWVRFKYERLSDFCYVCGLIGHGLNDCTKKFTGNRSELEYGSFLRAEISIIETINPGKPAPTISNSSSEEFIAVVSPLVTAAREPDAINSSDGTISVRKDKAVILCDKPAGKDLPGVGLSSIFDKLLCLKRKSPPSSPSNTPPPPKIHKNDQSVKAISFPVPDIPSIVPEVLGPSFHPGNSSLPNLSGVSGGNRKTTTRRASLGRRKSRLNEVPIISSFQQNQQDLLAFPIEVSPIMQEDGNSPMEGLGRPLTFQNIRGLCYAHRPALVFLMETKNKSAFVDKIRCKTNLLHSFYVDPVGISGGLALWWDDSISVSIINSSTFHIFAEVSAPHGGNKWFLSCIYVHPDVGTKAQAWSQLRSCARSISSPWLCIGDFNEVSSSKEKFGGLPVSSSRLEAFNGLISDCSLLDLEFKGLNYTWSNNREGPANIRERIDRALANADWRVMFPYAQVFQDAIIGSDHSPLLLDFCVSPTPVPKPFKFESMWITSPNCLPTIRDNWSIQVQGSAMFRWNFRLKALKKVLKNWSKTEFGNNRTRLAELKDQLAYVQNLAPTTENLAVQQAIHKRMEIIMAREEMYLHQRSRINWLNYGDRNSKFFYTTLIQRRQRNQILRLKAHDGAWKESDDDINLEIEHYFSSLFSNIGPRDFSSTIDNVTPKISGEMNRIKEEIDRGNLEPDYFPKVIFLCWFIWKARNELIFHSTNQLPHVVVARALGAWDEFLSATESSTNQLSRSPQPSTSLHWIPPVAGSLKINCDASWSTGLNRGWGGIILRDNRGNLIDGRRFKISATSAFLAEASVLREACLFAKALNLSSVCIENDNAQLISLSVSELVPPWEVLAIISDIRLLAREEGLSFRWTPREGNEAAHWVASSQASSIGPNWVVYPPEILYSILCKDLR</sequence>
<dbReference type="Gene3D" id="3.60.10.10">
    <property type="entry name" value="Endonuclease/exonuclease/phosphatase"/>
    <property type="match status" value="1"/>
</dbReference>
<dbReference type="InterPro" id="IPR036397">
    <property type="entry name" value="RNaseH_sf"/>
</dbReference>
<dbReference type="InterPro" id="IPR044730">
    <property type="entry name" value="RNase_H-like_dom_plant"/>
</dbReference>
<evidence type="ECO:0000259" key="3">
    <source>
        <dbReference type="Pfam" id="PF13456"/>
    </source>
</evidence>
<dbReference type="CDD" id="cd06222">
    <property type="entry name" value="RNase_H_like"/>
    <property type="match status" value="1"/>
</dbReference>
<dbReference type="Pfam" id="PF14392">
    <property type="entry name" value="zf-CCHC_4"/>
    <property type="match status" value="1"/>
</dbReference>
<feature type="domain" description="RNase H type-1" evidence="3">
    <location>
        <begin position="849"/>
        <end position="967"/>
    </location>
</feature>
<evidence type="ECO:0000256" key="1">
    <source>
        <dbReference type="SAM" id="MobiDB-lite"/>
    </source>
</evidence>
<gene>
    <name evidence="5" type="ORF">RHGRI_036380</name>
</gene>
<feature type="region of interest" description="Disordered" evidence="1">
    <location>
        <begin position="278"/>
        <end position="300"/>
    </location>
</feature>
<dbReference type="InterPro" id="IPR005135">
    <property type="entry name" value="Endo/exonuclease/phosphatase"/>
</dbReference>
<protein>
    <recommendedName>
        <fullName evidence="7">CCHC-type domain-containing protein</fullName>
    </recommendedName>
</protein>
<name>A0AAV6HR93_9ERIC</name>
<reference evidence="5 6" key="1">
    <citation type="submission" date="2020-08" db="EMBL/GenBank/DDBJ databases">
        <title>Plant Genome Project.</title>
        <authorList>
            <person name="Zhang R.-G."/>
        </authorList>
    </citation>
    <scope>NUCLEOTIDE SEQUENCE [LARGE SCALE GENOMIC DNA]</scope>
    <source>
        <strain evidence="5">WSP0</strain>
        <tissue evidence="5">Leaf</tissue>
    </source>
</reference>
<dbReference type="SUPFAM" id="SSF53098">
    <property type="entry name" value="Ribonuclease H-like"/>
    <property type="match status" value="1"/>
</dbReference>
<feature type="compositionally biased region" description="Basic residues" evidence="1">
    <location>
        <begin position="291"/>
        <end position="300"/>
    </location>
</feature>
<dbReference type="EMBL" id="JACTNZ010000013">
    <property type="protein sequence ID" value="KAG5515315.1"/>
    <property type="molecule type" value="Genomic_DNA"/>
</dbReference>
<dbReference type="AlphaFoldDB" id="A0AAV6HR93"/>
<evidence type="ECO:0000313" key="6">
    <source>
        <dbReference type="Proteomes" id="UP000823749"/>
    </source>
</evidence>